<evidence type="ECO:0000256" key="2">
    <source>
        <dbReference type="SAM" id="SignalP"/>
    </source>
</evidence>
<dbReference type="AlphaFoldDB" id="A0ABD1K537"/>
<keyword evidence="4" id="KW-1185">Reference proteome</keyword>
<feature type="signal peptide" evidence="2">
    <location>
        <begin position="1"/>
        <end position="25"/>
    </location>
</feature>
<dbReference type="Proteomes" id="UP001591681">
    <property type="component" value="Unassembled WGS sequence"/>
</dbReference>
<dbReference type="EMBL" id="JBHFQA010000008">
    <property type="protein sequence ID" value="KAL2094232.1"/>
    <property type="molecule type" value="Genomic_DNA"/>
</dbReference>
<keyword evidence="1" id="KW-0472">Membrane</keyword>
<evidence type="ECO:0008006" key="5">
    <source>
        <dbReference type="Google" id="ProtNLM"/>
    </source>
</evidence>
<feature type="transmembrane region" description="Helical" evidence="1">
    <location>
        <begin position="191"/>
        <end position="215"/>
    </location>
</feature>
<organism evidence="3 4">
    <name type="scientific">Coilia grayii</name>
    <name type="common">Gray's grenadier anchovy</name>
    <dbReference type="NCBI Taxonomy" id="363190"/>
    <lineage>
        <taxon>Eukaryota</taxon>
        <taxon>Metazoa</taxon>
        <taxon>Chordata</taxon>
        <taxon>Craniata</taxon>
        <taxon>Vertebrata</taxon>
        <taxon>Euteleostomi</taxon>
        <taxon>Actinopterygii</taxon>
        <taxon>Neopterygii</taxon>
        <taxon>Teleostei</taxon>
        <taxon>Clupei</taxon>
        <taxon>Clupeiformes</taxon>
        <taxon>Clupeoidei</taxon>
        <taxon>Engraulidae</taxon>
        <taxon>Coilinae</taxon>
        <taxon>Coilia</taxon>
    </lineage>
</organism>
<keyword evidence="1" id="KW-0812">Transmembrane</keyword>
<proteinExistence type="predicted"/>
<keyword evidence="1" id="KW-1133">Transmembrane helix</keyword>
<feature type="chain" id="PRO_5044872631" description="LRRN4 C-terminal-like protein" evidence="2">
    <location>
        <begin position="26"/>
        <end position="233"/>
    </location>
</feature>
<name>A0ABD1K537_9TELE</name>
<accession>A0ABD1K537</accession>
<reference evidence="3 4" key="1">
    <citation type="submission" date="2024-09" db="EMBL/GenBank/DDBJ databases">
        <title>A chromosome-level genome assembly of Gray's grenadier anchovy, Coilia grayii.</title>
        <authorList>
            <person name="Fu Z."/>
        </authorList>
    </citation>
    <scope>NUCLEOTIDE SEQUENCE [LARGE SCALE GENOMIC DNA]</scope>
    <source>
        <strain evidence="3">G4</strain>
        <tissue evidence="3">Muscle</tissue>
    </source>
</reference>
<evidence type="ECO:0000313" key="4">
    <source>
        <dbReference type="Proteomes" id="UP001591681"/>
    </source>
</evidence>
<evidence type="ECO:0000256" key="1">
    <source>
        <dbReference type="SAM" id="Phobius"/>
    </source>
</evidence>
<protein>
    <recommendedName>
        <fullName evidence="5">LRRN4 C-terminal-like protein</fullName>
    </recommendedName>
</protein>
<keyword evidence="2" id="KW-0732">Signal</keyword>
<evidence type="ECO:0000313" key="3">
    <source>
        <dbReference type="EMBL" id="KAL2094232.1"/>
    </source>
</evidence>
<sequence length="233" mass="24525">MQCQGPAGRCGQLLLLLTLLSPALSETSSWATDTFLDPSEDYEDLNGTGTTRPGVLPAPTDVSILQPCYDDLCNDLPAPCGELAETRRCSCPGVAVGPGALPEAPVTMLWPDGEQVEVRWCAAHAYDTVYRVLVQREQVGLFGDLKRSMAGLTGVSAGAEVCVQAVNAVGESRLEGQACQLYEPAQGSPGLALKLGLIGGALALLVLLSIALLLWRRHSRKKGGARVNTDGPL</sequence>
<gene>
    <name evidence="3" type="ORF">ACEWY4_008951</name>
</gene>
<comment type="caution">
    <text evidence="3">The sequence shown here is derived from an EMBL/GenBank/DDBJ whole genome shotgun (WGS) entry which is preliminary data.</text>
</comment>